<evidence type="ECO:0000256" key="5">
    <source>
        <dbReference type="HAMAP-Rule" id="MF_00374"/>
    </source>
</evidence>
<keyword evidence="3 5" id="KW-0687">Ribonucleoprotein</keyword>
<accession>F7WZP1</accession>
<dbReference type="Pfam" id="PF00831">
    <property type="entry name" value="Ribosomal_L29"/>
    <property type="match status" value="1"/>
</dbReference>
<dbReference type="GO" id="GO:0006412">
    <property type="term" value="P:translation"/>
    <property type="evidence" value="ECO:0007669"/>
    <property type="project" value="UniProtKB-UniRule"/>
</dbReference>
<dbReference type="OrthoDB" id="9815192at2"/>
<dbReference type="EMBL" id="CP001817">
    <property type="protein sequence ID" value="AEH39909.1"/>
    <property type="molecule type" value="Genomic_DNA"/>
</dbReference>
<dbReference type="InterPro" id="IPR001854">
    <property type="entry name" value="Ribosomal_uL29"/>
</dbReference>
<dbReference type="HAMAP" id="MF_00374">
    <property type="entry name" value="Ribosomal_uL29"/>
    <property type="match status" value="1"/>
</dbReference>
<dbReference type="InterPro" id="IPR036049">
    <property type="entry name" value="Ribosomal_uL29_sf"/>
</dbReference>
<evidence type="ECO:0000256" key="1">
    <source>
        <dbReference type="ARBA" id="ARBA00009254"/>
    </source>
</evidence>
<evidence type="ECO:0000256" key="3">
    <source>
        <dbReference type="ARBA" id="ARBA00023274"/>
    </source>
</evidence>
<dbReference type="HOGENOM" id="CLU_158491_1_2_6"/>
<reference evidence="6 7" key="1">
    <citation type="journal article" date="2011" name="Appl. Environ. Microbiol.">
        <title>The genome of Buchnera aphidicola from the aphid Cinara tujafilina provides new clues about the evolutionary history of metabolic losses in bacterial endosymbionts.</title>
        <authorList>
            <person name="Lamelas A."/>
            <person name="Gosalbes M.J."/>
            <person name="Moya A."/>
            <person name="Latorre A."/>
        </authorList>
    </citation>
    <scope>NUCLEOTIDE SEQUENCE [LARGE SCALE GENOMIC DNA]</scope>
    <source>
        <strain evidence="7">Cinara tujafilina</strain>
    </source>
</reference>
<dbReference type="AlphaFoldDB" id="F7WZP1"/>
<dbReference type="NCBIfam" id="TIGR00012">
    <property type="entry name" value="L29"/>
    <property type="match status" value="1"/>
</dbReference>
<dbReference type="SUPFAM" id="SSF46561">
    <property type="entry name" value="Ribosomal protein L29 (L29p)"/>
    <property type="match status" value="1"/>
</dbReference>
<proteinExistence type="inferred from homology"/>
<dbReference type="KEGG" id="baj:BCTU_344"/>
<dbReference type="GO" id="GO:0005840">
    <property type="term" value="C:ribosome"/>
    <property type="evidence" value="ECO:0007669"/>
    <property type="project" value="UniProtKB-KW"/>
</dbReference>
<comment type="similarity">
    <text evidence="1 5">Belongs to the universal ribosomal protein uL29 family.</text>
</comment>
<organism evidence="6 7">
    <name type="scientific">Buchnera aphidicola</name>
    <name type="common">Cinara tujafilina</name>
    <dbReference type="NCBI Taxonomy" id="261317"/>
    <lineage>
        <taxon>Bacteria</taxon>
        <taxon>Pseudomonadati</taxon>
        <taxon>Pseudomonadota</taxon>
        <taxon>Gammaproteobacteria</taxon>
        <taxon>Enterobacterales</taxon>
        <taxon>Erwiniaceae</taxon>
        <taxon>Buchnera</taxon>
    </lineage>
</organism>
<dbReference type="Proteomes" id="UP000006811">
    <property type="component" value="Chromosome"/>
</dbReference>
<evidence type="ECO:0000256" key="2">
    <source>
        <dbReference type="ARBA" id="ARBA00022980"/>
    </source>
</evidence>
<keyword evidence="7" id="KW-1185">Reference proteome</keyword>
<name>F7WZP1_9GAMM</name>
<dbReference type="GO" id="GO:0003735">
    <property type="term" value="F:structural constituent of ribosome"/>
    <property type="evidence" value="ECO:0007669"/>
    <property type="project" value="InterPro"/>
</dbReference>
<dbReference type="CDD" id="cd00427">
    <property type="entry name" value="Ribosomal_L29_HIP"/>
    <property type="match status" value="1"/>
</dbReference>
<evidence type="ECO:0000313" key="6">
    <source>
        <dbReference type="EMBL" id="AEH39909.1"/>
    </source>
</evidence>
<evidence type="ECO:0000313" key="7">
    <source>
        <dbReference type="Proteomes" id="UP000006811"/>
    </source>
</evidence>
<dbReference type="eggNOG" id="COG0255">
    <property type="taxonomic scope" value="Bacteria"/>
</dbReference>
<dbReference type="Gene3D" id="6.10.140.1970">
    <property type="match status" value="1"/>
</dbReference>
<dbReference type="STRING" id="261317.BCTU_344"/>
<dbReference type="GO" id="GO:1990904">
    <property type="term" value="C:ribonucleoprotein complex"/>
    <property type="evidence" value="ECO:0007669"/>
    <property type="project" value="UniProtKB-KW"/>
</dbReference>
<protein>
    <recommendedName>
        <fullName evidence="4 5">Large ribosomal subunit protein uL29</fullName>
    </recommendedName>
</protein>
<keyword evidence="2 5" id="KW-0689">Ribosomal protein</keyword>
<sequence length="63" mass="7432">MKKINQKDTLELHKLLIGLLKEKLNLRLQLSSGKLKKVHLIKCVKRNIARIKTIITYRKNIIK</sequence>
<gene>
    <name evidence="5 6" type="primary">rpmC</name>
    <name evidence="6" type="ORF">BCTU_344</name>
</gene>
<evidence type="ECO:0000256" key="4">
    <source>
        <dbReference type="ARBA" id="ARBA00035204"/>
    </source>
</evidence>